<feature type="region of interest" description="Disordered" evidence="1">
    <location>
        <begin position="559"/>
        <end position="578"/>
    </location>
</feature>
<feature type="chain" id="PRO_5034046371" description="Macrophage colony-stimulating factor 1" evidence="3">
    <location>
        <begin position="18"/>
        <end position="593"/>
    </location>
</feature>
<dbReference type="InterPro" id="IPR008001">
    <property type="entry name" value="MCSF-1"/>
</dbReference>
<reference evidence="4" key="2">
    <citation type="submission" date="2025-09" db="UniProtKB">
        <authorList>
            <consortium name="Ensembl"/>
        </authorList>
    </citation>
    <scope>IDENTIFICATION</scope>
</reference>
<evidence type="ECO:0008006" key="6">
    <source>
        <dbReference type="Google" id="ProtNLM"/>
    </source>
</evidence>
<organism evidence="4 5">
    <name type="scientific">Varanus komodoensis</name>
    <name type="common">Komodo dragon</name>
    <dbReference type="NCBI Taxonomy" id="61221"/>
    <lineage>
        <taxon>Eukaryota</taxon>
        <taxon>Metazoa</taxon>
        <taxon>Chordata</taxon>
        <taxon>Craniata</taxon>
        <taxon>Vertebrata</taxon>
        <taxon>Euteleostomi</taxon>
        <taxon>Lepidosauria</taxon>
        <taxon>Squamata</taxon>
        <taxon>Bifurcata</taxon>
        <taxon>Unidentata</taxon>
        <taxon>Episquamata</taxon>
        <taxon>Toxicofera</taxon>
        <taxon>Anguimorpha</taxon>
        <taxon>Paleoanguimorpha</taxon>
        <taxon>Varanoidea</taxon>
        <taxon>Varanidae</taxon>
        <taxon>Varanus</taxon>
    </lineage>
</organism>
<dbReference type="Proteomes" id="UP000694545">
    <property type="component" value="Unplaced"/>
</dbReference>
<sequence>MLSSIVLVLLLAAVCYANEVEQRGCQRLITATHLKDLMHMHDSQMKTTCKQAIQYVDKKELNDPECFLQAAFDPVRIILDNIEFKSTSPYSEILKNMRDLLNRFRNCFSAHYDDVFQLSKQCVKNGFLTPQETLEWVHDYFSEASQFLIHKNFTKDCSRIFEKCSGSQEKDTISPGVVTDRDCKCPATSPIYGGGSASLPPAFGSFSSMANQLDSKATVTRARQLPGTTQMRGESEGSTRSRVIRSTHASQGATESMNFRADSHASLLSPPEGLVLATVSQASTLLSPPNTALLLDQPIMQHSTLSNVPPSPSGQQHTDALETESPPSSSAAGSSQTGPSEFLSQHSPLSTVARSSIDKQWLQTRGTAEATPGLASDSDRTVTSGIFSQTQTRPSFTRLEPVDGSGVPSSGSWVTHLPSDADLFHGLGSEDPVSAVQHPPRLVATRESSSSAPVGRRSWDEQGSRGRAPRVQKSTQLRERRAEREEGLAKGREPEDSMPGPSFDQSFLPPNTEKHIKKSEHRDTQGMTVTYVTVPSVLGILLAVGGLLFYLHRSRISGRRQLQRDESTMESAEEGRPLNERGELLEMQVQGEL</sequence>
<evidence type="ECO:0000256" key="3">
    <source>
        <dbReference type="SAM" id="SignalP"/>
    </source>
</evidence>
<keyword evidence="2" id="KW-0812">Transmembrane</keyword>
<keyword evidence="2" id="KW-0472">Membrane</keyword>
<dbReference type="OMA" id="CQIAYEF"/>
<dbReference type="PANTHER" id="PTHR10058">
    <property type="entry name" value="MACROPHAGE COLONY STIMULATING FACTOR"/>
    <property type="match status" value="1"/>
</dbReference>
<dbReference type="InterPro" id="IPR009079">
    <property type="entry name" value="4_helix_cytokine-like_core"/>
</dbReference>
<dbReference type="PANTHER" id="PTHR10058:SF0">
    <property type="entry name" value="MACROPHAGE COLONY-STIMULATING FACTOR 1"/>
    <property type="match status" value="1"/>
</dbReference>
<reference evidence="4" key="1">
    <citation type="submission" date="2025-08" db="UniProtKB">
        <authorList>
            <consortium name="Ensembl"/>
        </authorList>
    </citation>
    <scope>IDENTIFICATION</scope>
</reference>
<dbReference type="Gene3D" id="1.20.1250.10">
    <property type="match status" value="1"/>
</dbReference>
<feature type="compositionally biased region" description="Low complexity" evidence="1">
    <location>
        <begin position="402"/>
        <end position="412"/>
    </location>
</feature>
<dbReference type="CTD" id="1435"/>
<accession>A0A8D2J2C1</accession>
<protein>
    <recommendedName>
        <fullName evidence="6">Macrophage colony-stimulating factor 1</fullName>
    </recommendedName>
</protein>
<feature type="compositionally biased region" description="Polar residues" evidence="1">
    <location>
        <begin position="381"/>
        <end position="395"/>
    </location>
</feature>
<keyword evidence="5" id="KW-1185">Reference proteome</keyword>
<dbReference type="Pfam" id="PF05337">
    <property type="entry name" value="CSF-1"/>
    <property type="match status" value="1"/>
</dbReference>
<dbReference type="GO" id="GO:0045651">
    <property type="term" value="P:positive regulation of macrophage differentiation"/>
    <property type="evidence" value="ECO:0007669"/>
    <property type="project" value="TreeGrafter"/>
</dbReference>
<dbReference type="GO" id="GO:0005125">
    <property type="term" value="F:cytokine activity"/>
    <property type="evidence" value="ECO:0007669"/>
    <property type="project" value="InterPro"/>
</dbReference>
<feature type="compositionally biased region" description="Polar residues" evidence="1">
    <location>
        <begin position="303"/>
        <end position="318"/>
    </location>
</feature>
<gene>
    <name evidence="4" type="primary">CSF1</name>
</gene>
<dbReference type="RefSeq" id="XP_044299230.1">
    <property type="nucleotide sequence ID" value="XM_044443295.1"/>
</dbReference>
<feature type="region of interest" description="Disordered" evidence="1">
    <location>
        <begin position="223"/>
        <end position="255"/>
    </location>
</feature>
<keyword evidence="3" id="KW-0732">Signal</keyword>
<dbReference type="SUPFAM" id="SSF47266">
    <property type="entry name" value="4-helical cytokines"/>
    <property type="match status" value="1"/>
</dbReference>
<feature type="compositionally biased region" description="Basic and acidic residues" evidence="1">
    <location>
        <begin position="476"/>
        <end position="495"/>
    </location>
</feature>
<feature type="region of interest" description="Disordered" evidence="1">
    <location>
        <begin position="365"/>
        <end position="414"/>
    </location>
</feature>
<feature type="transmembrane region" description="Helical" evidence="2">
    <location>
        <begin position="529"/>
        <end position="551"/>
    </location>
</feature>
<evidence type="ECO:0000256" key="1">
    <source>
        <dbReference type="SAM" id="MobiDB-lite"/>
    </source>
</evidence>
<dbReference type="AlphaFoldDB" id="A0A8D2J2C1"/>
<feature type="region of interest" description="Disordered" evidence="1">
    <location>
        <begin position="303"/>
        <end position="349"/>
    </location>
</feature>
<dbReference type="GO" id="GO:0008083">
    <property type="term" value="F:growth factor activity"/>
    <property type="evidence" value="ECO:0007669"/>
    <property type="project" value="InterPro"/>
</dbReference>
<feature type="compositionally biased region" description="Basic and acidic residues" evidence="1">
    <location>
        <begin position="562"/>
        <end position="578"/>
    </location>
</feature>
<dbReference type="Ensembl" id="ENSVKKT00000008465.1">
    <property type="protein sequence ID" value="ENSVKKP00000008250.1"/>
    <property type="gene ID" value="ENSVKKG00000005872.1"/>
</dbReference>
<proteinExistence type="predicted"/>
<name>A0A8D2J2C1_VARKO</name>
<evidence type="ECO:0000313" key="5">
    <source>
        <dbReference type="Proteomes" id="UP000694545"/>
    </source>
</evidence>
<dbReference type="GeneID" id="123029887"/>
<feature type="compositionally biased region" description="Low complexity" evidence="1">
    <location>
        <begin position="323"/>
        <end position="340"/>
    </location>
</feature>
<keyword evidence="2" id="KW-1133">Transmembrane helix</keyword>
<evidence type="ECO:0000313" key="4">
    <source>
        <dbReference type="Ensembl" id="ENSVKKP00000008250.1"/>
    </source>
</evidence>
<dbReference type="GO" id="GO:0030316">
    <property type="term" value="P:osteoclast differentiation"/>
    <property type="evidence" value="ECO:0007669"/>
    <property type="project" value="TreeGrafter"/>
</dbReference>
<evidence type="ECO:0000256" key="2">
    <source>
        <dbReference type="SAM" id="Phobius"/>
    </source>
</evidence>
<feature type="region of interest" description="Disordered" evidence="1">
    <location>
        <begin position="443"/>
        <end position="509"/>
    </location>
</feature>
<dbReference type="GO" id="GO:0016020">
    <property type="term" value="C:membrane"/>
    <property type="evidence" value="ECO:0007669"/>
    <property type="project" value="InterPro"/>
</dbReference>
<feature type="signal peptide" evidence="3">
    <location>
        <begin position="1"/>
        <end position="17"/>
    </location>
</feature>
<dbReference type="GO" id="GO:0005615">
    <property type="term" value="C:extracellular space"/>
    <property type="evidence" value="ECO:0007669"/>
    <property type="project" value="TreeGrafter"/>
</dbReference>